<dbReference type="eggNOG" id="COG0456">
    <property type="taxonomic scope" value="Bacteria"/>
</dbReference>
<protein>
    <recommendedName>
        <fullName evidence="3">N-acetyltransferase domain-containing protein</fullName>
    </recommendedName>
</protein>
<dbReference type="EMBL" id="AVPF01000120">
    <property type="protein sequence ID" value="KGX83327.1"/>
    <property type="molecule type" value="Genomic_DNA"/>
</dbReference>
<gene>
    <name evidence="4" type="ORF">N783_04500</name>
</gene>
<evidence type="ECO:0000256" key="2">
    <source>
        <dbReference type="ARBA" id="ARBA00023315"/>
    </source>
</evidence>
<evidence type="ECO:0000259" key="3">
    <source>
        <dbReference type="PROSITE" id="PS51186"/>
    </source>
</evidence>
<dbReference type="RefSeq" id="WP_051255286.1">
    <property type="nucleotide sequence ID" value="NZ_AVPF01000120.1"/>
</dbReference>
<dbReference type="Gene3D" id="3.40.630.30">
    <property type="match status" value="1"/>
</dbReference>
<dbReference type="CDD" id="cd04301">
    <property type="entry name" value="NAT_SF"/>
    <property type="match status" value="1"/>
</dbReference>
<keyword evidence="5" id="KW-1185">Reference proteome</keyword>
<dbReference type="SUPFAM" id="SSF55729">
    <property type="entry name" value="Acyl-CoA N-acyltransferases (Nat)"/>
    <property type="match status" value="1"/>
</dbReference>
<sequence>MIHVKQLEYCSLNEVLEAWNEGFKGYVADLHMDTDAFLKRTVQEKLSPRYSHVAFDDAKPIGILVSGIKERGGIKTSWNGGTGVHPDYRDQGVGHKLVEASLKLYEQENVELATLEAVSDNDPAIHLYEKHGYIVEDHLSILQHNGQIHSTFEIRLLEKQLSPEHLSQIGWYPVKLPWQCHEDQAGEMFIRGFYKGEELIGYTVQKKQEEYGELSRIAVYQLEMNPAYQGDEPLIQAFLNQALYADKNLKRTIINVRHSNALFEPVLSLGFQEAFKQVWMLQTLNNK</sequence>
<evidence type="ECO:0000256" key="1">
    <source>
        <dbReference type="ARBA" id="ARBA00022679"/>
    </source>
</evidence>
<dbReference type="InterPro" id="IPR000182">
    <property type="entry name" value="GNAT_dom"/>
</dbReference>
<dbReference type="InterPro" id="IPR016181">
    <property type="entry name" value="Acyl_CoA_acyltransferase"/>
</dbReference>
<dbReference type="GO" id="GO:0016747">
    <property type="term" value="F:acyltransferase activity, transferring groups other than amino-acyl groups"/>
    <property type="evidence" value="ECO:0007669"/>
    <property type="project" value="InterPro"/>
</dbReference>
<organism evidence="4 5">
    <name type="scientific">Pontibacillus marinus BH030004 = DSM 16465</name>
    <dbReference type="NCBI Taxonomy" id="1385511"/>
    <lineage>
        <taxon>Bacteria</taxon>
        <taxon>Bacillati</taxon>
        <taxon>Bacillota</taxon>
        <taxon>Bacilli</taxon>
        <taxon>Bacillales</taxon>
        <taxon>Bacillaceae</taxon>
        <taxon>Pontibacillus</taxon>
    </lineage>
</organism>
<comment type="caution">
    <text evidence="4">The sequence shown here is derived from an EMBL/GenBank/DDBJ whole genome shotgun (WGS) entry which is preliminary data.</text>
</comment>
<evidence type="ECO:0000313" key="5">
    <source>
        <dbReference type="Proteomes" id="UP000030403"/>
    </source>
</evidence>
<evidence type="ECO:0000313" key="4">
    <source>
        <dbReference type="EMBL" id="KGX83327.1"/>
    </source>
</evidence>
<name>A0A0A5HI47_9BACI</name>
<keyword evidence="2" id="KW-0012">Acyltransferase</keyword>
<dbReference type="Proteomes" id="UP000030403">
    <property type="component" value="Unassembled WGS sequence"/>
</dbReference>
<dbReference type="STRING" id="1385511.GCA_000425225_04125"/>
<dbReference type="AlphaFoldDB" id="A0A0A5HI47"/>
<accession>A0A0A5HI47</accession>
<dbReference type="PROSITE" id="PS51186">
    <property type="entry name" value="GNAT"/>
    <property type="match status" value="1"/>
</dbReference>
<proteinExistence type="predicted"/>
<dbReference type="PANTHER" id="PTHR43420:SF44">
    <property type="entry name" value="ACETYLTRANSFERASE YPEA"/>
    <property type="match status" value="1"/>
</dbReference>
<reference evidence="4 5" key="1">
    <citation type="submission" date="2013-08" db="EMBL/GenBank/DDBJ databases">
        <authorList>
            <person name="Huang J."/>
            <person name="Wang G."/>
        </authorList>
    </citation>
    <scope>NUCLEOTIDE SEQUENCE [LARGE SCALE GENOMIC DNA]</scope>
    <source>
        <strain evidence="4 5">BH030004</strain>
    </source>
</reference>
<dbReference type="Pfam" id="PF00583">
    <property type="entry name" value="Acetyltransf_1"/>
    <property type="match status" value="1"/>
</dbReference>
<dbReference type="PANTHER" id="PTHR43420">
    <property type="entry name" value="ACETYLTRANSFERASE"/>
    <property type="match status" value="1"/>
</dbReference>
<dbReference type="InterPro" id="IPR050680">
    <property type="entry name" value="YpeA/RimI_acetyltransf"/>
</dbReference>
<keyword evidence="1" id="KW-0808">Transferase</keyword>
<feature type="domain" description="N-acetyltransferase" evidence="3">
    <location>
        <begin position="2"/>
        <end position="158"/>
    </location>
</feature>